<evidence type="ECO:0000256" key="2">
    <source>
        <dbReference type="ARBA" id="ARBA00022729"/>
    </source>
</evidence>
<dbReference type="PANTHER" id="PTHR22946">
    <property type="entry name" value="DIENELACTONE HYDROLASE DOMAIN-CONTAINING PROTEIN-RELATED"/>
    <property type="match status" value="1"/>
</dbReference>
<dbReference type="SUPFAM" id="SSF53474">
    <property type="entry name" value="alpha/beta-Hydrolases"/>
    <property type="match status" value="1"/>
</dbReference>
<keyword evidence="2 4" id="KW-0732">Signal</keyword>
<protein>
    <submittedName>
        <fullName evidence="6">Putative acetyl xylan esterase</fullName>
    </submittedName>
</protein>
<dbReference type="STRING" id="320771.Cflav_PD6236"/>
<accession>B9XHR7</accession>
<dbReference type="RefSeq" id="WP_007415361.1">
    <property type="nucleotide sequence ID" value="NZ_ABOX02000015.1"/>
</dbReference>
<organism evidence="6 7">
    <name type="scientific">Pedosphaera parvula (strain Ellin514)</name>
    <dbReference type="NCBI Taxonomy" id="320771"/>
    <lineage>
        <taxon>Bacteria</taxon>
        <taxon>Pseudomonadati</taxon>
        <taxon>Verrucomicrobiota</taxon>
        <taxon>Pedosphaerae</taxon>
        <taxon>Pedosphaerales</taxon>
        <taxon>Pedosphaeraceae</taxon>
        <taxon>Pedosphaera</taxon>
    </lineage>
</organism>
<feature type="signal peptide" evidence="4">
    <location>
        <begin position="1"/>
        <end position="21"/>
    </location>
</feature>
<dbReference type="GO" id="GO:0052689">
    <property type="term" value="F:carboxylic ester hydrolase activity"/>
    <property type="evidence" value="ECO:0007669"/>
    <property type="project" value="UniProtKB-KW"/>
</dbReference>
<evidence type="ECO:0000259" key="5">
    <source>
        <dbReference type="Pfam" id="PF22244"/>
    </source>
</evidence>
<dbReference type="InterPro" id="IPR054579">
    <property type="entry name" value="GCE-like_dom"/>
</dbReference>
<dbReference type="PROSITE" id="PS51257">
    <property type="entry name" value="PROKAR_LIPOPROTEIN"/>
    <property type="match status" value="1"/>
</dbReference>
<reference evidence="6 7" key="1">
    <citation type="journal article" date="2011" name="J. Bacteriol.">
        <title>Genome sequence of 'Pedosphaera parvula' Ellin514, an aerobic Verrucomicrobial isolate from pasture soil.</title>
        <authorList>
            <person name="Kant R."/>
            <person name="van Passel M.W."/>
            <person name="Sangwan P."/>
            <person name="Palva A."/>
            <person name="Lucas S."/>
            <person name="Copeland A."/>
            <person name="Lapidus A."/>
            <person name="Glavina Del Rio T."/>
            <person name="Dalin E."/>
            <person name="Tice H."/>
            <person name="Bruce D."/>
            <person name="Goodwin L."/>
            <person name="Pitluck S."/>
            <person name="Chertkov O."/>
            <person name="Larimer F.W."/>
            <person name="Land M.L."/>
            <person name="Hauser L."/>
            <person name="Brettin T.S."/>
            <person name="Detter J.C."/>
            <person name="Han S."/>
            <person name="de Vos W.M."/>
            <person name="Janssen P.H."/>
            <person name="Smidt H."/>
        </authorList>
    </citation>
    <scope>NUCLEOTIDE SEQUENCE [LARGE SCALE GENOMIC DNA]</scope>
    <source>
        <strain evidence="6 7">Ellin514</strain>
    </source>
</reference>
<dbReference type="OrthoDB" id="9809261at2"/>
<evidence type="ECO:0000256" key="3">
    <source>
        <dbReference type="ARBA" id="ARBA00022801"/>
    </source>
</evidence>
<evidence type="ECO:0000256" key="1">
    <source>
        <dbReference type="ARBA" id="ARBA00022487"/>
    </source>
</evidence>
<evidence type="ECO:0000256" key="4">
    <source>
        <dbReference type="SAM" id="SignalP"/>
    </source>
</evidence>
<comment type="caution">
    <text evidence="6">The sequence shown here is derived from an EMBL/GenBank/DDBJ whole genome shotgun (WGS) entry which is preliminary data.</text>
</comment>
<dbReference type="Proteomes" id="UP000003688">
    <property type="component" value="Unassembled WGS sequence"/>
</dbReference>
<feature type="chain" id="PRO_5002894811" evidence="4">
    <location>
        <begin position="22"/>
        <end position="436"/>
    </location>
</feature>
<feature type="domain" description="4-O-methyl-glucuronoyl methylesterase-like" evidence="5">
    <location>
        <begin position="206"/>
        <end position="385"/>
    </location>
</feature>
<sequence length="436" mass="48236" precursor="true">MKVFKYTLLCWLVLLGSCCFAAETNSPISAPLPNPLTMRNGTPVTSKEQWFHDRRPELKSMFQFFMYGSMPPNPGQTNFVVERVYKNFFDGKATKKEVTISFSSDTNSPKITLLVITPNHPPKKASQRLSGNIGTGSEQLIARAPHDARYPIFLGINFNGNDTLLTDTTTALPNGWVSKNRRGSVNHEANEKGRGSQVDMWAIEQTIDRGYAFASFYCGDVEPDDPNATTGIRTWLNLKNETGALAAWAWGVSRAVDYLVTDRNIDPKRIAVVGHSRLGKAALLAGAFDDRIALTIPLQAGCGGSAPSRGTIGESVKAITKEFPHWFNDEFKKYADQPEALPFDQNCLVAMCAPRPVLFAAAAEDTWANPAGQFEVLRAASPVFFFTGGEGLAAKQMPETNHLISSQLGYYIRPGKHSMTKDDWKFFLDYADKQMR</sequence>
<keyword evidence="3" id="KW-0378">Hydrolase</keyword>
<gene>
    <name evidence="6" type="ORF">Cflav_PD6236</name>
</gene>
<keyword evidence="7" id="KW-1185">Reference proteome</keyword>
<evidence type="ECO:0000313" key="7">
    <source>
        <dbReference type="Proteomes" id="UP000003688"/>
    </source>
</evidence>
<dbReference type="Gene3D" id="3.40.50.1820">
    <property type="entry name" value="alpha/beta hydrolase"/>
    <property type="match status" value="1"/>
</dbReference>
<dbReference type="AlphaFoldDB" id="B9XHR7"/>
<dbReference type="InterPro" id="IPR050261">
    <property type="entry name" value="FrsA_esterase"/>
</dbReference>
<keyword evidence="1" id="KW-0719">Serine esterase</keyword>
<evidence type="ECO:0000313" key="6">
    <source>
        <dbReference type="EMBL" id="EEF60645.1"/>
    </source>
</evidence>
<dbReference type="EMBL" id="ABOX02000015">
    <property type="protein sequence ID" value="EEF60645.1"/>
    <property type="molecule type" value="Genomic_DNA"/>
</dbReference>
<name>B9XHR7_PEDPL</name>
<proteinExistence type="predicted"/>
<dbReference type="InterPro" id="IPR029058">
    <property type="entry name" value="AB_hydrolase_fold"/>
</dbReference>
<dbReference type="Pfam" id="PF22244">
    <property type="entry name" value="GCE_fung"/>
    <property type="match status" value="1"/>
</dbReference>